<evidence type="ECO:0000313" key="5">
    <source>
        <dbReference type="EMBL" id="RFA08520.1"/>
    </source>
</evidence>
<dbReference type="InterPro" id="IPR003439">
    <property type="entry name" value="ABC_transporter-like_ATP-bd"/>
</dbReference>
<dbReference type="Proteomes" id="UP000256486">
    <property type="component" value="Unassembled WGS sequence"/>
</dbReference>
<organism evidence="5 6">
    <name type="scientific">Subtercola boreus</name>
    <dbReference type="NCBI Taxonomy" id="120213"/>
    <lineage>
        <taxon>Bacteria</taxon>
        <taxon>Bacillati</taxon>
        <taxon>Actinomycetota</taxon>
        <taxon>Actinomycetes</taxon>
        <taxon>Micrococcales</taxon>
        <taxon>Microbacteriaceae</taxon>
        <taxon>Subtercola</taxon>
    </lineage>
</organism>
<feature type="domain" description="ABC transporter" evidence="4">
    <location>
        <begin position="5"/>
        <end position="252"/>
    </location>
</feature>
<evidence type="ECO:0000256" key="1">
    <source>
        <dbReference type="ARBA" id="ARBA00022448"/>
    </source>
</evidence>
<name>A0A3E0VGM2_9MICO</name>
<protein>
    <recommendedName>
        <fullName evidence="4">ABC transporter domain-containing protein</fullName>
    </recommendedName>
</protein>
<sequence>MTELLAGRNLTKQYGGVRAVTNVDISLAAGEVLGLVGPNGAGKTTLVDLIYGTQVANSGTLTLSGQDLSGPPSKRARAGLARTYQHPLLASSLTVRENLVVGTAGVRHATIWQMVAGFFSGVVRGGNSEGRAEVEALAAEIGLNGLDRPVKDLSLGEQRLVEVVRALGQKPLVLILDEPFAGADSSGIASIAEAIRIVKSRGHAVILIDHNVDLVSEIVDRIILMQQGEVVFDGNPIECLASPQMKLVYFGEEHS</sequence>
<dbReference type="OrthoDB" id="9805514at2"/>
<evidence type="ECO:0000313" key="6">
    <source>
        <dbReference type="Proteomes" id="UP000256486"/>
    </source>
</evidence>
<dbReference type="GO" id="GO:0016887">
    <property type="term" value="F:ATP hydrolysis activity"/>
    <property type="evidence" value="ECO:0007669"/>
    <property type="project" value="InterPro"/>
</dbReference>
<keyword evidence="1" id="KW-0813">Transport</keyword>
<evidence type="ECO:0000256" key="2">
    <source>
        <dbReference type="ARBA" id="ARBA00022741"/>
    </source>
</evidence>
<accession>A0A3E0VGM2</accession>
<dbReference type="GO" id="GO:0005886">
    <property type="term" value="C:plasma membrane"/>
    <property type="evidence" value="ECO:0007669"/>
    <property type="project" value="TreeGrafter"/>
</dbReference>
<dbReference type="PANTHER" id="PTHR45772">
    <property type="entry name" value="CONSERVED COMPONENT OF ABC TRANSPORTER FOR NATURAL AMINO ACIDS-RELATED"/>
    <property type="match status" value="1"/>
</dbReference>
<comment type="caution">
    <text evidence="5">The sequence shown here is derived from an EMBL/GenBank/DDBJ whole genome shotgun (WGS) entry which is preliminary data.</text>
</comment>
<dbReference type="GO" id="GO:0005524">
    <property type="term" value="F:ATP binding"/>
    <property type="evidence" value="ECO:0007669"/>
    <property type="project" value="UniProtKB-KW"/>
</dbReference>
<dbReference type="PANTHER" id="PTHR45772:SF8">
    <property type="entry name" value="HIGH-AFFINITY BRANCHED-CHAIN AMINO ACID TRANSPORT ATP-BINDING PROTEIN"/>
    <property type="match status" value="1"/>
</dbReference>
<dbReference type="InterPro" id="IPR027417">
    <property type="entry name" value="P-loop_NTPase"/>
</dbReference>
<keyword evidence="2" id="KW-0547">Nucleotide-binding</keyword>
<reference evidence="5 6" key="1">
    <citation type="submission" date="2017-04" db="EMBL/GenBank/DDBJ databases">
        <title>Comparative genome analysis of Subtercola boreus.</title>
        <authorList>
            <person name="Cho Y.-J."/>
            <person name="Cho A."/>
            <person name="Kim O.-S."/>
            <person name="Lee J.-I."/>
        </authorList>
    </citation>
    <scope>NUCLEOTIDE SEQUENCE [LARGE SCALE GENOMIC DNA]</scope>
    <source>
        <strain evidence="5 6">K300</strain>
    </source>
</reference>
<evidence type="ECO:0000256" key="3">
    <source>
        <dbReference type="ARBA" id="ARBA00022840"/>
    </source>
</evidence>
<dbReference type="SMART" id="SM00382">
    <property type="entry name" value="AAA"/>
    <property type="match status" value="1"/>
</dbReference>
<proteinExistence type="predicted"/>
<dbReference type="AlphaFoldDB" id="A0A3E0VGM2"/>
<dbReference type="RefSeq" id="WP_116413925.1">
    <property type="nucleotide sequence ID" value="NZ_NBWZ01000001.1"/>
</dbReference>
<dbReference type="Pfam" id="PF00005">
    <property type="entry name" value="ABC_tran"/>
    <property type="match status" value="1"/>
</dbReference>
<dbReference type="Gene3D" id="3.40.50.300">
    <property type="entry name" value="P-loop containing nucleotide triphosphate hydrolases"/>
    <property type="match status" value="1"/>
</dbReference>
<gene>
    <name evidence="5" type="ORF">B7R54_04240</name>
</gene>
<dbReference type="InterPro" id="IPR051120">
    <property type="entry name" value="ABC_AA/LPS_Transport"/>
</dbReference>
<dbReference type="PROSITE" id="PS50893">
    <property type="entry name" value="ABC_TRANSPORTER_2"/>
    <property type="match status" value="1"/>
</dbReference>
<dbReference type="SUPFAM" id="SSF52540">
    <property type="entry name" value="P-loop containing nucleoside triphosphate hydrolases"/>
    <property type="match status" value="1"/>
</dbReference>
<keyword evidence="3" id="KW-0067">ATP-binding</keyword>
<dbReference type="PROSITE" id="PS00211">
    <property type="entry name" value="ABC_TRANSPORTER_1"/>
    <property type="match status" value="1"/>
</dbReference>
<dbReference type="InterPro" id="IPR017871">
    <property type="entry name" value="ABC_transporter-like_CS"/>
</dbReference>
<keyword evidence="6" id="KW-1185">Reference proteome</keyword>
<dbReference type="EMBL" id="NBWZ01000001">
    <property type="protein sequence ID" value="RFA08520.1"/>
    <property type="molecule type" value="Genomic_DNA"/>
</dbReference>
<dbReference type="InterPro" id="IPR003593">
    <property type="entry name" value="AAA+_ATPase"/>
</dbReference>
<evidence type="ECO:0000259" key="4">
    <source>
        <dbReference type="PROSITE" id="PS50893"/>
    </source>
</evidence>